<dbReference type="OrthoDB" id="542352at2759"/>
<feature type="transmembrane region" description="Helical" evidence="1">
    <location>
        <begin position="23"/>
        <end position="43"/>
    </location>
</feature>
<keyword evidence="1" id="KW-1133">Transmembrane helix</keyword>
<feature type="transmembrane region" description="Helical" evidence="1">
    <location>
        <begin position="341"/>
        <end position="360"/>
    </location>
</feature>
<reference evidence="3" key="1">
    <citation type="submission" date="2019-06" db="EMBL/GenBank/DDBJ databases">
        <authorList>
            <person name="Zheng W."/>
        </authorList>
    </citation>
    <scope>NUCLEOTIDE SEQUENCE</scope>
    <source>
        <strain evidence="3">QDHG01</strain>
    </source>
</reference>
<keyword evidence="4" id="KW-1185">Reference proteome</keyword>
<dbReference type="PANTHER" id="PTHR31600">
    <property type="entry name" value="TINY MACROCYSTS PROTEIN B-RELATED"/>
    <property type="match status" value="1"/>
</dbReference>
<feature type="transmembrane region" description="Helical" evidence="1">
    <location>
        <begin position="257"/>
        <end position="275"/>
    </location>
</feature>
<dbReference type="Proteomes" id="UP000785679">
    <property type="component" value="Unassembled WGS sequence"/>
</dbReference>
<dbReference type="InterPro" id="IPR052994">
    <property type="entry name" value="Tiny_macrocysts_regulators"/>
</dbReference>
<dbReference type="AlphaFoldDB" id="A0A8J8NH79"/>
<dbReference type="EMBL" id="RRYP01016735">
    <property type="protein sequence ID" value="TNV74654.1"/>
    <property type="molecule type" value="Genomic_DNA"/>
</dbReference>
<sequence length="786" mass="91879">MGRDHLFKINYVLLYTNPCIKPIYHILMLFEFLQMVFLTFYGWSLKNGFVNLLQETIDVEKYIPKLIRQRASDIQNVTEETMSMRHTLQSAQTVEISDPTWRMEDQVKFSNPALYLLDINSKQQYLGGFWASIAVFYALIISLVLLGGIIYQKVSAATVTSATKIIIRFVTMSLILFQTVLQIPFFTLLLQAFNCGENPLTPYAIKDIECNGSERPIILPFALVTMVVYCVVYIVQMHLMERAQFGSQFAWAGRDRLTCIIRLIAKLLLLCGFIFDKNGESMVEFMLPSCVFLVISLYRRYQGCNYYDKSINTMHTLYDIVITYHLFFVSIHILANKRYQISGTIIFILTSLIFHQLYYLQFNFRNTRVINKLLFVYKASSNHCEMYLQLILDKFITATQQDQLLFFGLLYGHVENCREACMCEGIIQRLEKMHQFDRLVKKAENLHLITQNAIDGMAMTNAEGSNNFALERNSRSSRKDDFMLIGFTSDNINRQQIRIEDIDPESKTIEREDRSKDIEYEVQTHSVGASRGKITKEVSKNDEEILQLYEEIFGHPLEHETDPNSANFTFEISHMETQRIKELSFKFFALLLDLLIDRFPTKACHRLHLAELYKFQLSKQFKAIFEIVGCQFLESNDLATNFQIFQLMGQIEQELQSTHMKQVEKLQQIDVVRVYDYNRQDSNLTINIILRAFLDFQRNELLGTSAALKFWRELQQKEFNAKNLQNYGHQISRSLGRIQDAEREIARLCPDDMKFYFRYGMFLINVINNDQDGIDQFKKIQTTFTN</sequence>
<keyword evidence="1" id="KW-0472">Membrane</keyword>
<feature type="transmembrane region" description="Helical" evidence="1">
    <location>
        <begin position="172"/>
        <end position="193"/>
    </location>
</feature>
<evidence type="ECO:0000259" key="2">
    <source>
        <dbReference type="Pfam" id="PF25474"/>
    </source>
</evidence>
<name>A0A8J8NH79_HALGN</name>
<dbReference type="Pfam" id="PF25474">
    <property type="entry name" value="TPR_TmcB"/>
    <property type="match status" value="1"/>
</dbReference>
<evidence type="ECO:0000313" key="3">
    <source>
        <dbReference type="EMBL" id="TNV74654.1"/>
    </source>
</evidence>
<evidence type="ECO:0000313" key="4">
    <source>
        <dbReference type="Proteomes" id="UP000785679"/>
    </source>
</evidence>
<accession>A0A8J8NH79</accession>
<evidence type="ECO:0000256" key="1">
    <source>
        <dbReference type="SAM" id="Phobius"/>
    </source>
</evidence>
<feature type="transmembrane region" description="Helical" evidence="1">
    <location>
        <begin position="129"/>
        <end position="151"/>
    </location>
</feature>
<proteinExistence type="predicted"/>
<comment type="caution">
    <text evidence="3">The sequence shown here is derived from an EMBL/GenBank/DDBJ whole genome shotgun (WGS) entry which is preliminary data.</text>
</comment>
<dbReference type="PANTHER" id="PTHR31600:SF2">
    <property type="entry name" value="GAMETE ENRICHED GENE 10 PROTEIN-RELATED"/>
    <property type="match status" value="1"/>
</dbReference>
<protein>
    <recommendedName>
        <fullName evidence="2">TmcB/TmcC TPR repeats domain-containing protein</fullName>
    </recommendedName>
</protein>
<dbReference type="InterPro" id="IPR057352">
    <property type="entry name" value="TPR_TmcB/C"/>
</dbReference>
<feature type="transmembrane region" description="Helical" evidence="1">
    <location>
        <begin position="318"/>
        <end position="335"/>
    </location>
</feature>
<gene>
    <name evidence="3" type="ORF">FGO68_gene8089</name>
</gene>
<feature type="domain" description="TmcB/TmcC TPR repeats" evidence="2">
    <location>
        <begin position="695"/>
        <end position="779"/>
    </location>
</feature>
<organism evidence="3 4">
    <name type="scientific">Halteria grandinella</name>
    <dbReference type="NCBI Taxonomy" id="5974"/>
    <lineage>
        <taxon>Eukaryota</taxon>
        <taxon>Sar</taxon>
        <taxon>Alveolata</taxon>
        <taxon>Ciliophora</taxon>
        <taxon>Intramacronucleata</taxon>
        <taxon>Spirotrichea</taxon>
        <taxon>Stichotrichia</taxon>
        <taxon>Sporadotrichida</taxon>
        <taxon>Halteriidae</taxon>
        <taxon>Halteria</taxon>
    </lineage>
</organism>
<feature type="transmembrane region" description="Helical" evidence="1">
    <location>
        <begin position="217"/>
        <end position="236"/>
    </location>
</feature>
<keyword evidence="1" id="KW-0812">Transmembrane</keyword>